<dbReference type="EMBL" id="JBHULZ010000041">
    <property type="protein sequence ID" value="MFD2698804.1"/>
    <property type="molecule type" value="Genomic_DNA"/>
</dbReference>
<dbReference type="InterPro" id="IPR019004">
    <property type="entry name" value="YqeY/Aim41"/>
</dbReference>
<dbReference type="Pfam" id="PF09424">
    <property type="entry name" value="YqeY"/>
    <property type="match status" value="1"/>
</dbReference>
<dbReference type="SUPFAM" id="SSF89095">
    <property type="entry name" value="GatB/YqeY motif"/>
    <property type="match status" value="1"/>
</dbReference>
<comment type="caution">
    <text evidence="1">The sequence shown here is derived from an EMBL/GenBank/DDBJ whole genome shotgun (WGS) entry which is preliminary data.</text>
</comment>
<dbReference type="Gene3D" id="1.10.1510.10">
    <property type="entry name" value="Uncharacterised protein YqeY/AIM41 PF09424, N-terminal domain"/>
    <property type="match status" value="1"/>
</dbReference>
<dbReference type="Gene3D" id="1.10.10.410">
    <property type="match status" value="1"/>
</dbReference>
<evidence type="ECO:0000313" key="1">
    <source>
        <dbReference type="EMBL" id="MFD2698804.1"/>
    </source>
</evidence>
<reference evidence="2" key="1">
    <citation type="journal article" date="2019" name="Int. J. Syst. Evol. Microbiol.">
        <title>The Global Catalogue of Microorganisms (GCM) 10K type strain sequencing project: providing services to taxonomists for standard genome sequencing and annotation.</title>
        <authorList>
            <consortium name="The Broad Institute Genomics Platform"/>
            <consortium name="The Broad Institute Genome Sequencing Center for Infectious Disease"/>
            <person name="Wu L."/>
            <person name="Ma J."/>
        </authorList>
    </citation>
    <scope>NUCLEOTIDE SEQUENCE [LARGE SCALE GENOMIC DNA]</scope>
    <source>
        <strain evidence="2">KCTC 42255</strain>
    </source>
</reference>
<dbReference type="PANTHER" id="PTHR28055">
    <property type="entry name" value="ALTERED INHERITANCE OF MITOCHONDRIA PROTEIN 41, MITOCHONDRIAL"/>
    <property type="match status" value="1"/>
</dbReference>
<keyword evidence="2" id="KW-1185">Reference proteome</keyword>
<sequence>MSLEKQVMIKMKEAMKSKDQMALGALRAIKNALILAKTEANATDLTEEQEIQIVQKLVKQRRDSAEIYQSQQREDLAEPELAEAEIIAQFLPKQLNESEIEAEVQAIITEVGASGMQDMGKVMGIASQKMMGKADGKTISAIVRKKLA</sequence>
<dbReference type="Proteomes" id="UP001597357">
    <property type="component" value="Unassembled WGS sequence"/>
</dbReference>
<organism evidence="1 2">
    <name type="scientific">Mesonia sediminis</name>
    <dbReference type="NCBI Taxonomy" id="1703946"/>
    <lineage>
        <taxon>Bacteria</taxon>
        <taxon>Pseudomonadati</taxon>
        <taxon>Bacteroidota</taxon>
        <taxon>Flavobacteriia</taxon>
        <taxon>Flavobacteriales</taxon>
        <taxon>Flavobacteriaceae</taxon>
        <taxon>Mesonia</taxon>
    </lineage>
</organism>
<dbReference type="InterPro" id="IPR003789">
    <property type="entry name" value="Asn/Gln_tRNA_amidoTrase-B-like"/>
</dbReference>
<accession>A0ABW5SI68</accession>
<protein>
    <submittedName>
        <fullName evidence="1">GatB/YqeY domain-containing protein</fullName>
    </submittedName>
</protein>
<name>A0ABW5SI68_9FLAO</name>
<proteinExistence type="predicted"/>
<gene>
    <name evidence="1" type="ORF">ACFSQ0_12460</name>
</gene>
<dbReference type="RefSeq" id="WP_379048744.1">
    <property type="nucleotide sequence ID" value="NZ_JBHULZ010000041.1"/>
</dbReference>
<evidence type="ECO:0000313" key="2">
    <source>
        <dbReference type="Proteomes" id="UP001597357"/>
    </source>
</evidence>
<dbReference type="PANTHER" id="PTHR28055:SF1">
    <property type="entry name" value="ALTERED INHERITANCE OF MITOCHONDRIA PROTEIN 41, MITOCHONDRIAL"/>
    <property type="match status" value="1"/>
</dbReference>
<dbReference type="InterPro" id="IPR042184">
    <property type="entry name" value="YqeY/Aim41_N"/>
</dbReference>
<dbReference type="InterPro" id="IPR023168">
    <property type="entry name" value="GatB_Yqey_C_2"/>
</dbReference>